<evidence type="ECO:0000313" key="7">
    <source>
        <dbReference type="Proteomes" id="UP000606044"/>
    </source>
</evidence>
<dbReference type="SUPFAM" id="SSF46785">
    <property type="entry name" value="Winged helix' DNA-binding domain"/>
    <property type="match status" value="1"/>
</dbReference>
<feature type="compositionally biased region" description="Basic residues" evidence="4">
    <location>
        <begin position="261"/>
        <end position="270"/>
    </location>
</feature>
<dbReference type="InterPro" id="IPR036390">
    <property type="entry name" value="WH_DNA-bd_sf"/>
</dbReference>
<dbReference type="RefSeq" id="WP_188580101.1">
    <property type="nucleotide sequence ID" value="NZ_BMCT01000004.1"/>
</dbReference>
<keyword evidence="2" id="KW-0238">DNA-binding</keyword>
<dbReference type="GO" id="GO:0003700">
    <property type="term" value="F:DNA-binding transcription factor activity"/>
    <property type="evidence" value="ECO:0007669"/>
    <property type="project" value="InterPro"/>
</dbReference>
<dbReference type="InterPro" id="IPR000524">
    <property type="entry name" value="Tscrpt_reg_HTH_GntR"/>
</dbReference>
<organism evidence="6 7">
    <name type="scientific">Azorhizobium oxalatiphilum</name>
    <dbReference type="NCBI Taxonomy" id="980631"/>
    <lineage>
        <taxon>Bacteria</taxon>
        <taxon>Pseudomonadati</taxon>
        <taxon>Pseudomonadota</taxon>
        <taxon>Alphaproteobacteria</taxon>
        <taxon>Hyphomicrobiales</taxon>
        <taxon>Xanthobacteraceae</taxon>
        <taxon>Azorhizobium</taxon>
    </lineage>
</organism>
<dbReference type="Proteomes" id="UP000606044">
    <property type="component" value="Unassembled WGS sequence"/>
</dbReference>
<dbReference type="InterPro" id="IPR011711">
    <property type="entry name" value="GntR_C"/>
</dbReference>
<sequence length="270" mass="29290">MALAKEKGRGAPDKVAVICHALRRAIIEQALEPGTKLPEDALGERFGASRTIARHALGQLAAEGLVELRRNRIAVVATPSWQEARDTFDIRIELERLVVRQLAGRLTKAQLTALRAHTDAEDAARGESDPVSIRLATEFHILLATMTQSPILIRYVSEISYRCCLILSQFSRPHSSECAINEHRALVDALEVGDVDKAVGLMHHHLDQVATRALVEEGKPRGRDIMDILAPYAAPVPAKADAAKTDAARAVAGKNLPPKAAPRRRQGAAG</sequence>
<dbReference type="CDD" id="cd07377">
    <property type="entry name" value="WHTH_GntR"/>
    <property type="match status" value="1"/>
</dbReference>
<dbReference type="AlphaFoldDB" id="A0A917C2M0"/>
<dbReference type="PROSITE" id="PS50949">
    <property type="entry name" value="HTH_GNTR"/>
    <property type="match status" value="1"/>
</dbReference>
<accession>A0A917C2M0</accession>
<dbReference type="GO" id="GO:0003677">
    <property type="term" value="F:DNA binding"/>
    <property type="evidence" value="ECO:0007669"/>
    <property type="project" value="UniProtKB-KW"/>
</dbReference>
<keyword evidence="7" id="KW-1185">Reference proteome</keyword>
<dbReference type="Pfam" id="PF00392">
    <property type="entry name" value="GntR"/>
    <property type="match status" value="1"/>
</dbReference>
<keyword evidence="3" id="KW-0804">Transcription</keyword>
<dbReference type="SUPFAM" id="SSF48008">
    <property type="entry name" value="GntR ligand-binding domain-like"/>
    <property type="match status" value="1"/>
</dbReference>
<dbReference type="InterPro" id="IPR008920">
    <property type="entry name" value="TF_FadR/GntR_C"/>
</dbReference>
<evidence type="ECO:0000256" key="3">
    <source>
        <dbReference type="ARBA" id="ARBA00023163"/>
    </source>
</evidence>
<evidence type="ECO:0000259" key="5">
    <source>
        <dbReference type="PROSITE" id="PS50949"/>
    </source>
</evidence>
<evidence type="ECO:0000313" key="6">
    <source>
        <dbReference type="EMBL" id="GGF68948.1"/>
    </source>
</evidence>
<evidence type="ECO:0000256" key="1">
    <source>
        <dbReference type="ARBA" id="ARBA00023015"/>
    </source>
</evidence>
<reference evidence="6" key="2">
    <citation type="submission" date="2020-09" db="EMBL/GenBank/DDBJ databases">
        <authorList>
            <person name="Sun Q."/>
            <person name="Sedlacek I."/>
        </authorList>
    </citation>
    <scope>NUCLEOTIDE SEQUENCE</scope>
    <source>
        <strain evidence="6">CCM 7897</strain>
    </source>
</reference>
<dbReference type="Gene3D" id="1.10.10.10">
    <property type="entry name" value="Winged helix-like DNA-binding domain superfamily/Winged helix DNA-binding domain"/>
    <property type="match status" value="1"/>
</dbReference>
<keyword evidence="1" id="KW-0805">Transcription regulation</keyword>
<evidence type="ECO:0000256" key="2">
    <source>
        <dbReference type="ARBA" id="ARBA00023125"/>
    </source>
</evidence>
<proteinExistence type="predicted"/>
<dbReference type="PANTHER" id="PTHR43537">
    <property type="entry name" value="TRANSCRIPTIONAL REGULATOR, GNTR FAMILY"/>
    <property type="match status" value="1"/>
</dbReference>
<dbReference type="Gene3D" id="1.20.120.530">
    <property type="entry name" value="GntR ligand-binding domain-like"/>
    <property type="match status" value="1"/>
</dbReference>
<gene>
    <name evidence="6" type="ORF">GCM10007301_30760</name>
</gene>
<protein>
    <submittedName>
        <fullName evidence="6">GntR family transcriptional regulator</fullName>
    </submittedName>
</protein>
<feature type="domain" description="HTH gntR-type" evidence="5">
    <location>
        <begin position="12"/>
        <end position="79"/>
    </location>
</feature>
<dbReference type="InterPro" id="IPR036388">
    <property type="entry name" value="WH-like_DNA-bd_sf"/>
</dbReference>
<dbReference type="EMBL" id="BMCT01000004">
    <property type="protein sequence ID" value="GGF68948.1"/>
    <property type="molecule type" value="Genomic_DNA"/>
</dbReference>
<feature type="region of interest" description="Disordered" evidence="4">
    <location>
        <begin position="247"/>
        <end position="270"/>
    </location>
</feature>
<name>A0A917C2M0_9HYPH</name>
<dbReference type="SMART" id="SM00895">
    <property type="entry name" value="FCD"/>
    <property type="match status" value="1"/>
</dbReference>
<dbReference type="SMART" id="SM00345">
    <property type="entry name" value="HTH_GNTR"/>
    <property type="match status" value="1"/>
</dbReference>
<dbReference type="PANTHER" id="PTHR43537:SF53">
    <property type="entry name" value="HTH-TYPE TRANSCRIPTIONAL REPRESSOR NANR"/>
    <property type="match status" value="1"/>
</dbReference>
<comment type="caution">
    <text evidence="6">The sequence shown here is derived from an EMBL/GenBank/DDBJ whole genome shotgun (WGS) entry which is preliminary data.</text>
</comment>
<reference evidence="6" key="1">
    <citation type="journal article" date="2014" name="Int. J. Syst. Evol. Microbiol.">
        <title>Complete genome sequence of Corynebacterium casei LMG S-19264T (=DSM 44701T), isolated from a smear-ripened cheese.</title>
        <authorList>
            <consortium name="US DOE Joint Genome Institute (JGI-PGF)"/>
            <person name="Walter F."/>
            <person name="Albersmeier A."/>
            <person name="Kalinowski J."/>
            <person name="Ruckert C."/>
        </authorList>
    </citation>
    <scope>NUCLEOTIDE SEQUENCE</scope>
    <source>
        <strain evidence="6">CCM 7897</strain>
    </source>
</reference>
<evidence type="ECO:0000256" key="4">
    <source>
        <dbReference type="SAM" id="MobiDB-lite"/>
    </source>
</evidence>
<dbReference type="Pfam" id="PF07729">
    <property type="entry name" value="FCD"/>
    <property type="match status" value="1"/>
</dbReference>